<evidence type="ECO:0000256" key="2">
    <source>
        <dbReference type="SAM" id="MobiDB-lite"/>
    </source>
</evidence>
<dbReference type="Pfam" id="PF12640">
    <property type="entry name" value="UPF0489"/>
    <property type="match status" value="1"/>
</dbReference>
<feature type="region of interest" description="Disordered" evidence="2">
    <location>
        <begin position="170"/>
        <end position="221"/>
    </location>
</feature>
<proteinExistence type="inferred from homology"/>
<dbReference type="RefSeq" id="XP_007949798.1">
    <property type="nucleotide sequence ID" value="XM_007951607.1"/>
</dbReference>
<gene>
    <name evidence="4" type="primary">CUNH5orf22</name>
</gene>
<organism evidence="3 4">
    <name type="scientific">Orycteropus afer afer</name>
    <dbReference type="NCBI Taxonomy" id="1230840"/>
    <lineage>
        <taxon>Eukaryota</taxon>
        <taxon>Metazoa</taxon>
        <taxon>Chordata</taxon>
        <taxon>Craniata</taxon>
        <taxon>Vertebrata</taxon>
        <taxon>Euteleostomi</taxon>
        <taxon>Mammalia</taxon>
        <taxon>Eutheria</taxon>
        <taxon>Afrotheria</taxon>
        <taxon>Tubulidentata</taxon>
        <taxon>Orycteropodidae</taxon>
        <taxon>Orycteropus</taxon>
    </lineage>
</organism>
<dbReference type="PANTHER" id="PTHR13225">
    <property type="entry name" value="MISEXPRESSION SUPPRESSOR OF RAS 6"/>
    <property type="match status" value="1"/>
</dbReference>
<dbReference type="InterPro" id="IPR024131">
    <property type="entry name" value="UPF0489"/>
</dbReference>
<evidence type="ECO:0000313" key="4">
    <source>
        <dbReference type="RefSeq" id="XP_007949798.1"/>
    </source>
</evidence>
<dbReference type="OrthoDB" id="418142at2759"/>
<sequence length="443" mass="49945">MSDSAGEPARLRCYPELPVWVVEDHQEVLPFIYRAIGSKHLPASNISFVHFDSHPDLLIPVNMPADTVFNKETLFGELSIENWIMPAVYAGHFSHVIWLHPTWAQQIEEGKHRFLVGKDTSTTTIRVTSTDHYFLSDGLYVPEDQLENQKPLHLDVIKVKPYELCNSREGNDAVSSAKKPKLTPEDVANAASPDCDSYSEELEKDPVTQTSGPTCVDPSRSCSSERQECQATVHTGETLDILKKGDAFVLDIDLDFFSVKNPFKEMFTQEEYKILQELYQFKKPGANLTEEDLVDCVDTRIHQLEDLEATFADLCDGDDEDTVQRWASNPGMESLVPLVQSLKQRMEVPDYEMVHQAGLTCDYSELPHHISTEQEIESLVQSVYYLLKNLPKPTLVTIARSSLDDYCPSEQVDTIQEKVLAVLRTLYGTLDVHLAYSADSSPS</sequence>
<dbReference type="PANTHER" id="PTHR13225:SF3">
    <property type="entry name" value="UPF0489 PROTEIN C5ORF22"/>
    <property type="match status" value="1"/>
</dbReference>
<keyword evidence="3" id="KW-1185">Reference proteome</keyword>
<accession>A0A8B7AP77</accession>
<reference evidence="4" key="1">
    <citation type="submission" date="2025-08" db="UniProtKB">
        <authorList>
            <consortium name="RefSeq"/>
        </authorList>
    </citation>
    <scope>IDENTIFICATION</scope>
</reference>
<dbReference type="Proteomes" id="UP000694850">
    <property type="component" value="Unplaced"/>
</dbReference>
<protein>
    <submittedName>
        <fullName evidence="4">UPF0489 protein C5orf22 homolog</fullName>
    </submittedName>
</protein>
<name>A0A8B7AP77_ORYAF</name>
<comment type="similarity">
    <text evidence="1">Belongs to the UPF0489 family.</text>
</comment>
<evidence type="ECO:0000313" key="3">
    <source>
        <dbReference type="Proteomes" id="UP000694850"/>
    </source>
</evidence>
<evidence type="ECO:0000256" key="1">
    <source>
        <dbReference type="ARBA" id="ARBA00007099"/>
    </source>
</evidence>
<dbReference type="AlphaFoldDB" id="A0A8B7AP77"/>